<comment type="caution">
    <text evidence="3">The sequence shown here is derived from an EMBL/GenBank/DDBJ whole genome shotgun (WGS) entry which is preliminary data.</text>
</comment>
<dbReference type="Proteomes" id="UP001428341">
    <property type="component" value="Unassembled WGS sequence"/>
</dbReference>
<sequence length="329" mass="36811">MILHSGSGLMVVACRPSRAFLVRPNCLSSSTNTEQLRSQLDQLHTEAETTRAKASSARLRLLRLSEAAEKLKRQAAINVHRGKESDARELLFQKKKVMQAMEKSKNRIELLDELCTKLNEAISVKETQLIGNVALDLEVDLEDPSGLVRIVSPKKRVQEEKDEDKDFDPNAPKPGDNGSQVLQFSEASPLVGEEMDCQGSVGLYIDTEDNKTNSWREISSFSGFLENLDQQLNDIESELVTILNVSSLILDNKEKPKNVKVQQAMELLESVRSIRGSPQWTAVKVCLYGYGSSTPGKRILRALLMQKLWHEAAWAQPKLLAAEIEEKDL</sequence>
<evidence type="ECO:0000313" key="3">
    <source>
        <dbReference type="EMBL" id="KAK9188042.1"/>
    </source>
</evidence>
<keyword evidence="1" id="KW-0175">Coiled coil</keyword>
<dbReference type="EMBL" id="JBCGBO010000007">
    <property type="protein sequence ID" value="KAK9188042.1"/>
    <property type="molecule type" value="Genomic_DNA"/>
</dbReference>
<dbReference type="AlphaFoldDB" id="A0AAP0QE07"/>
<accession>A0AAP0QE07</accession>
<reference evidence="3 4" key="1">
    <citation type="submission" date="2024-05" db="EMBL/GenBank/DDBJ databases">
        <title>Haplotype-resolved chromosome-level genome assembly of Huyou (Citrus changshanensis).</title>
        <authorList>
            <person name="Miao C."/>
            <person name="Chen W."/>
            <person name="Wu Y."/>
            <person name="Wang L."/>
            <person name="Zhao S."/>
            <person name="Grierson D."/>
            <person name="Xu C."/>
            <person name="Chen K."/>
        </authorList>
    </citation>
    <scope>NUCLEOTIDE SEQUENCE [LARGE SCALE GENOMIC DNA]</scope>
    <source>
        <strain evidence="3">01-14</strain>
        <tissue evidence="3">Leaf</tissue>
    </source>
</reference>
<evidence type="ECO:0000313" key="4">
    <source>
        <dbReference type="Proteomes" id="UP001428341"/>
    </source>
</evidence>
<gene>
    <name evidence="3" type="ORF">WN944_019441</name>
</gene>
<feature type="coiled-coil region" evidence="1">
    <location>
        <begin position="33"/>
        <end position="121"/>
    </location>
</feature>
<organism evidence="3 4">
    <name type="scientific">Citrus x changshan-huyou</name>
    <dbReference type="NCBI Taxonomy" id="2935761"/>
    <lineage>
        <taxon>Eukaryota</taxon>
        <taxon>Viridiplantae</taxon>
        <taxon>Streptophyta</taxon>
        <taxon>Embryophyta</taxon>
        <taxon>Tracheophyta</taxon>
        <taxon>Spermatophyta</taxon>
        <taxon>Magnoliopsida</taxon>
        <taxon>eudicotyledons</taxon>
        <taxon>Gunneridae</taxon>
        <taxon>Pentapetalae</taxon>
        <taxon>rosids</taxon>
        <taxon>malvids</taxon>
        <taxon>Sapindales</taxon>
        <taxon>Rutaceae</taxon>
        <taxon>Aurantioideae</taxon>
        <taxon>Citrus</taxon>
    </lineage>
</organism>
<dbReference type="PANTHER" id="PTHR37174">
    <property type="entry name" value="FORKHEAD-ASSOCIATED DOMAIN PROTEIN"/>
    <property type="match status" value="1"/>
</dbReference>
<feature type="region of interest" description="Disordered" evidence="2">
    <location>
        <begin position="155"/>
        <end position="181"/>
    </location>
</feature>
<proteinExistence type="predicted"/>
<dbReference type="PANTHER" id="PTHR37174:SF2">
    <property type="entry name" value="FORKHEAD-ASSOCIATED DOMAIN PROTEIN"/>
    <property type="match status" value="1"/>
</dbReference>
<keyword evidence="4" id="KW-1185">Reference proteome</keyword>
<name>A0AAP0QE07_9ROSI</name>
<evidence type="ECO:0000256" key="2">
    <source>
        <dbReference type="SAM" id="MobiDB-lite"/>
    </source>
</evidence>
<evidence type="ECO:0000256" key="1">
    <source>
        <dbReference type="SAM" id="Coils"/>
    </source>
</evidence>
<protein>
    <submittedName>
        <fullName evidence="3">Uncharacterized protein</fullName>
    </submittedName>
</protein>